<dbReference type="Proteomes" id="UP000504606">
    <property type="component" value="Unplaced"/>
</dbReference>
<proteinExistence type="predicted"/>
<keyword evidence="5" id="KW-0677">Repeat</keyword>
<feature type="compositionally biased region" description="Acidic residues" evidence="15">
    <location>
        <begin position="408"/>
        <end position="418"/>
    </location>
</feature>
<feature type="binding site" evidence="14">
    <location>
        <position position="69"/>
    </location>
    <ligand>
        <name>Zn(2+)</name>
        <dbReference type="ChEBI" id="CHEBI:29105"/>
    </ligand>
</feature>
<feature type="compositionally biased region" description="Basic residues" evidence="15">
    <location>
        <begin position="244"/>
        <end position="255"/>
    </location>
</feature>
<evidence type="ECO:0000256" key="2">
    <source>
        <dbReference type="ARBA" id="ARBA00004123"/>
    </source>
</evidence>
<feature type="domain" description="C2H2-type" evidence="16">
    <location>
        <begin position="475"/>
        <end position="503"/>
    </location>
</feature>
<evidence type="ECO:0000256" key="4">
    <source>
        <dbReference type="ARBA" id="ARBA00022723"/>
    </source>
</evidence>
<dbReference type="PROSITE" id="PS50157">
    <property type="entry name" value="ZINC_FINGER_C2H2_2"/>
    <property type="match status" value="8"/>
</dbReference>
<feature type="compositionally biased region" description="Polar residues" evidence="15">
    <location>
        <begin position="126"/>
        <end position="142"/>
    </location>
</feature>
<dbReference type="GeneID" id="113209639"/>
<evidence type="ECO:0000313" key="18">
    <source>
        <dbReference type="Proteomes" id="UP000504606"/>
    </source>
</evidence>
<feature type="domain" description="C2H2-type" evidence="16">
    <location>
        <begin position="532"/>
        <end position="559"/>
    </location>
</feature>
<dbReference type="Pfam" id="PF07776">
    <property type="entry name" value="zf-AD"/>
    <property type="match status" value="1"/>
</dbReference>
<keyword evidence="12" id="KW-0539">Nucleus</keyword>
<dbReference type="FunFam" id="3.30.160.60:FF:000072">
    <property type="entry name" value="zinc finger protein 143 isoform X1"/>
    <property type="match status" value="1"/>
</dbReference>
<dbReference type="Gene3D" id="3.40.1800.20">
    <property type="match status" value="1"/>
</dbReference>
<evidence type="ECO:0000256" key="1">
    <source>
        <dbReference type="ARBA" id="ARBA00003767"/>
    </source>
</evidence>
<keyword evidence="10" id="KW-0238">DNA-binding</keyword>
<dbReference type="SUPFAM" id="SSF57667">
    <property type="entry name" value="beta-beta-alpha zinc fingers"/>
    <property type="match status" value="5"/>
</dbReference>
<dbReference type="PANTHER" id="PTHR24393">
    <property type="entry name" value="ZINC FINGER PROTEIN"/>
    <property type="match status" value="1"/>
</dbReference>
<feature type="domain" description="C2H2-type" evidence="16">
    <location>
        <begin position="616"/>
        <end position="639"/>
    </location>
</feature>
<dbReference type="PROSITE" id="PS51915">
    <property type="entry name" value="ZAD"/>
    <property type="match status" value="1"/>
</dbReference>
<feature type="domain" description="C2H2-type" evidence="16">
    <location>
        <begin position="447"/>
        <end position="474"/>
    </location>
</feature>
<evidence type="ECO:0000256" key="7">
    <source>
        <dbReference type="ARBA" id="ARBA00022833"/>
    </source>
</evidence>
<feature type="region of interest" description="Disordered" evidence="15">
    <location>
        <begin position="121"/>
        <end position="142"/>
    </location>
</feature>
<keyword evidence="9" id="KW-0805">Transcription regulation</keyword>
<dbReference type="InterPro" id="IPR012934">
    <property type="entry name" value="Znf_AD"/>
</dbReference>
<comment type="subcellular location">
    <subcellularLocation>
        <location evidence="2">Nucleus</location>
    </subcellularLocation>
</comment>
<feature type="domain" description="C2H2-type" evidence="16">
    <location>
        <begin position="588"/>
        <end position="615"/>
    </location>
</feature>
<dbReference type="FunFam" id="3.30.160.60:FF:001732">
    <property type="entry name" value="Zgc:162936"/>
    <property type="match status" value="1"/>
</dbReference>
<dbReference type="FunFam" id="3.30.160.60:FF:000690">
    <property type="entry name" value="Zinc finger protein 354C"/>
    <property type="match status" value="1"/>
</dbReference>
<dbReference type="FunFam" id="3.30.160.60:FF:000097">
    <property type="entry name" value="Zinc finger protein"/>
    <property type="match status" value="1"/>
</dbReference>
<feature type="binding site" evidence="14">
    <location>
        <position position="23"/>
    </location>
    <ligand>
        <name>Zn(2+)</name>
        <dbReference type="ChEBI" id="CHEBI:29105"/>
    </ligand>
</feature>
<dbReference type="GO" id="GO:0000978">
    <property type="term" value="F:RNA polymerase II cis-regulatory region sequence-specific DNA binding"/>
    <property type="evidence" value="ECO:0007669"/>
    <property type="project" value="TreeGrafter"/>
</dbReference>
<dbReference type="GO" id="GO:0001228">
    <property type="term" value="F:DNA-binding transcription activator activity, RNA polymerase II-specific"/>
    <property type="evidence" value="ECO:0007669"/>
    <property type="project" value="TreeGrafter"/>
</dbReference>
<protein>
    <submittedName>
        <fullName evidence="19">Zinc finger protein ZFP2 isoform X2</fullName>
    </submittedName>
</protein>
<dbReference type="GO" id="GO:0008270">
    <property type="term" value="F:zinc ion binding"/>
    <property type="evidence" value="ECO:0007669"/>
    <property type="project" value="UniProtKB-UniRule"/>
</dbReference>
<evidence type="ECO:0000256" key="13">
    <source>
        <dbReference type="PROSITE-ProRule" id="PRU00042"/>
    </source>
</evidence>
<dbReference type="SUPFAM" id="SSF57716">
    <property type="entry name" value="Glucocorticoid receptor-like (DNA-binding domain)"/>
    <property type="match status" value="1"/>
</dbReference>
<organism evidence="18 19">
    <name type="scientific">Frankliniella occidentalis</name>
    <name type="common">Western flower thrips</name>
    <name type="synonym">Euthrips occidentalis</name>
    <dbReference type="NCBI Taxonomy" id="133901"/>
    <lineage>
        <taxon>Eukaryota</taxon>
        <taxon>Metazoa</taxon>
        <taxon>Ecdysozoa</taxon>
        <taxon>Arthropoda</taxon>
        <taxon>Hexapoda</taxon>
        <taxon>Insecta</taxon>
        <taxon>Pterygota</taxon>
        <taxon>Neoptera</taxon>
        <taxon>Paraneoptera</taxon>
        <taxon>Thysanoptera</taxon>
        <taxon>Terebrantia</taxon>
        <taxon>Thripoidea</taxon>
        <taxon>Thripidae</taxon>
        <taxon>Frankliniella</taxon>
    </lineage>
</organism>
<reference evidence="19" key="1">
    <citation type="submission" date="2025-08" db="UniProtKB">
        <authorList>
            <consortium name="RefSeq"/>
        </authorList>
    </citation>
    <scope>IDENTIFICATION</scope>
    <source>
        <tissue evidence="19">Whole organism</tissue>
    </source>
</reference>
<dbReference type="RefSeq" id="XP_026283062.1">
    <property type="nucleotide sequence ID" value="XM_026427277.2"/>
</dbReference>
<evidence type="ECO:0000256" key="6">
    <source>
        <dbReference type="ARBA" id="ARBA00022771"/>
    </source>
</evidence>
<keyword evidence="11" id="KW-0804">Transcription</keyword>
<accession>A0A6J1SQ74</accession>
<dbReference type="FunFam" id="3.30.160.60:FF:000624">
    <property type="entry name" value="zinc finger protein 697"/>
    <property type="match status" value="1"/>
</dbReference>
<dbReference type="AlphaFoldDB" id="A0A6J1SQ74"/>
<comment type="function">
    <text evidence="1">May be involved in transcriptional regulation.</text>
</comment>
<dbReference type="GO" id="GO:0003682">
    <property type="term" value="F:chromatin binding"/>
    <property type="evidence" value="ECO:0007669"/>
    <property type="project" value="UniProtKB-ARBA"/>
</dbReference>
<dbReference type="Gene3D" id="3.30.160.60">
    <property type="entry name" value="Classic Zinc Finger"/>
    <property type="match status" value="8"/>
</dbReference>
<evidence type="ECO:0000313" key="19">
    <source>
        <dbReference type="RefSeq" id="XP_026283062.1"/>
    </source>
</evidence>
<dbReference type="FunFam" id="3.30.160.60:FF:000446">
    <property type="entry name" value="Zinc finger protein"/>
    <property type="match status" value="1"/>
</dbReference>
<sequence>MDEELVEPVKEEVHSRNSLCRLCACYTQLLIPIFESEGLENSLSDKIEKYLPIQVGPSDVLPVHICFQCASTVLSWHELSESCVEAQHKLKAMFGANSDPQCSPSGSRDADIYEDTASHSDMFTADNPTTSNDEMFSSDNQSETQKAIQDIGEALSKGGETERLNAKRQISFTEYHAFRNSPPTLNLPKLCVDSDAFNANSLRKDDYKTDTKVSDVVFEPYRDNSSTTPSDSSDSSDDSYVPPKKLKAVAKRKQTRSSSTKKQEQQNQKSLTTHGILNCLLCPKRFNRRCDLAKHFRTHNAGIKSEPEDEQSDTDVYGESSTVDIQEKSASPSSEKEAVKEPVKKTVYQVTCNNCNRKFKTKELLQRHVTGDQCIMTLPDTSPVNSESPVGSSSQNETIAVDVHIKEEDMDELDDEMKDSDYSVSSEESDKKEKTRRPAIIKEKPIYKCEVCKKQFKLKESYTTHKRIHTGEKPFTCHLCGKQFSHSGGLSYHLRHVHMGIKEHPCDICGRKFALKAAMQDHRRIHTGERPYVCDVCGKSFKSKASLYIHGKTHTDQYPHPCEYCTKKFRWRQQLLGHLTTHTGEKKHHCKICNKGFGVRNDLTRHERIHSGQKPFKCSVCGLAFGQKRYLKNHLKSRHGILRMETVEATNS</sequence>
<feature type="domain" description="C2H2-type" evidence="16">
    <location>
        <begin position="560"/>
        <end position="587"/>
    </location>
</feature>
<evidence type="ECO:0000256" key="9">
    <source>
        <dbReference type="ARBA" id="ARBA00023015"/>
    </source>
</evidence>
<keyword evidence="8" id="KW-0832">Ubl conjugation</keyword>
<dbReference type="GO" id="GO:0000785">
    <property type="term" value="C:chromatin"/>
    <property type="evidence" value="ECO:0007669"/>
    <property type="project" value="UniProtKB-ARBA"/>
</dbReference>
<feature type="region of interest" description="Disordered" evidence="15">
    <location>
        <begin position="407"/>
        <end position="437"/>
    </location>
</feature>
<feature type="binding site" evidence="14">
    <location>
        <position position="66"/>
    </location>
    <ligand>
        <name>Zn(2+)</name>
        <dbReference type="ChEBI" id="CHEBI:29105"/>
    </ligand>
</feature>
<dbReference type="PANTHER" id="PTHR24393:SF34">
    <property type="entry name" value="PR_SET DOMAIN 13"/>
    <property type="match status" value="1"/>
</dbReference>
<dbReference type="InterPro" id="IPR013087">
    <property type="entry name" value="Znf_C2H2_type"/>
</dbReference>
<keyword evidence="7 14" id="KW-0862">Zinc</keyword>
<feature type="binding site" evidence="14">
    <location>
        <position position="20"/>
    </location>
    <ligand>
        <name>Zn(2+)</name>
        <dbReference type="ChEBI" id="CHEBI:29105"/>
    </ligand>
</feature>
<dbReference type="InterPro" id="IPR036236">
    <property type="entry name" value="Znf_C2H2_sf"/>
</dbReference>
<keyword evidence="18" id="KW-1185">Reference proteome</keyword>
<keyword evidence="4 14" id="KW-0479">Metal-binding</keyword>
<evidence type="ECO:0000259" key="16">
    <source>
        <dbReference type="PROSITE" id="PS50157"/>
    </source>
</evidence>
<evidence type="ECO:0000256" key="11">
    <source>
        <dbReference type="ARBA" id="ARBA00023163"/>
    </source>
</evidence>
<evidence type="ECO:0000256" key="15">
    <source>
        <dbReference type="SAM" id="MobiDB-lite"/>
    </source>
</evidence>
<evidence type="ECO:0000256" key="10">
    <source>
        <dbReference type="ARBA" id="ARBA00023125"/>
    </source>
</evidence>
<dbReference type="PROSITE" id="PS00028">
    <property type="entry name" value="ZINC_FINGER_C2H2_1"/>
    <property type="match status" value="8"/>
</dbReference>
<evidence type="ECO:0000256" key="5">
    <source>
        <dbReference type="ARBA" id="ARBA00022737"/>
    </source>
</evidence>
<name>A0A6J1SQ74_FRAOC</name>
<feature type="domain" description="ZAD" evidence="17">
    <location>
        <begin position="18"/>
        <end position="93"/>
    </location>
</feature>
<dbReference type="GO" id="GO:0040029">
    <property type="term" value="P:epigenetic regulation of gene expression"/>
    <property type="evidence" value="ECO:0007669"/>
    <property type="project" value="UniProtKB-ARBA"/>
</dbReference>
<dbReference type="Pfam" id="PF00096">
    <property type="entry name" value="zf-C2H2"/>
    <property type="match status" value="7"/>
</dbReference>
<dbReference type="SMART" id="SM00868">
    <property type="entry name" value="zf-AD"/>
    <property type="match status" value="1"/>
</dbReference>
<evidence type="ECO:0000256" key="8">
    <source>
        <dbReference type="ARBA" id="ARBA00022843"/>
    </source>
</evidence>
<keyword evidence="3" id="KW-1017">Isopeptide bond</keyword>
<keyword evidence="6 13" id="KW-0863">Zinc-finger</keyword>
<feature type="region of interest" description="Disordered" evidence="15">
    <location>
        <begin position="219"/>
        <end position="269"/>
    </location>
</feature>
<feature type="domain" description="C2H2-type" evidence="16">
    <location>
        <begin position="504"/>
        <end position="531"/>
    </location>
</feature>
<dbReference type="SMART" id="SM00355">
    <property type="entry name" value="ZnF_C2H2"/>
    <property type="match status" value="9"/>
</dbReference>
<feature type="region of interest" description="Disordered" evidence="15">
    <location>
        <begin position="302"/>
        <end position="340"/>
    </location>
</feature>
<evidence type="ECO:0000256" key="14">
    <source>
        <dbReference type="PROSITE-ProRule" id="PRU01263"/>
    </source>
</evidence>
<feature type="domain" description="C2H2-type" evidence="16">
    <location>
        <begin position="277"/>
        <end position="299"/>
    </location>
</feature>
<gene>
    <name evidence="19" type="primary">LOC113209639</name>
</gene>
<dbReference type="GO" id="GO:0005634">
    <property type="term" value="C:nucleus"/>
    <property type="evidence" value="ECO:0007669"/>
    <property type="project" value="UniProtKB-SubCell"/>
</dbReference>
<evidence type="ECO:0000256" key="12">
    <source>
        <dbReference type="ARBA" id="ARBA00023242"/>
    </source>
</evidence>
<evidence type="ECO:0000256" key="3">
    <source>
        <dbReference type="ARBA" id="ARBA00022499"/>
    </source>
</evidence>
<evidence type="ECO:0000259" key="17">
    <source>
        <dbReference type="PROSITE" id="PS51915"/>
    </source>
</evidence>